<dbReference type="Proteomes" id="UP000326939">
    <property type="component" value="Chromosome 5"/>
</dbReference>
<feature type="region of interest" description="Disordered" evidence="1">
    <location>
        <begin position="93"/>
        <end position="125"/>
    </location>
</feature>
<dbReference type="AlphaFoldDB" id="A0A5N5MRC8"/>
<evidence type="ECO:0000313" key="2">
    <source>
        <dbReference type="EMBL" id="KAB5556993.1"/>
    </source>
</evidence>
<protein>
    <submittedName>
        <fullName evidence="2">Uncharacterized protein</fullName>
    </submittedName>
</protein>
<proteinExistence type="predicted"/>
<dbReference type="EMBL" id="VDCV01000005">
    <property type="protein sequence ID" value="KAB5556993.1"/>
    <property type="molecule type" value="Genomic_DNA"/>
</dbReference>
<gene>
    <name evidence="2" type="ORF">DKX38_007902</name>
</gene>
<organism evidence="2 3">
    <name type="scientific">Salix brachista</name>
    <dbReference type="NCBI Taxonomy" id="2182728"/>
    <lineage>
        <taxon>Eukaryota</taxon>
        <taxon>Viridiplantae</taxon>
        <taxon>Streptophyta</taxon>
        <taxon>Embryophyta</taxon>
        <taxon>Tracheophyta</taxon>
        <taxon>Spermatophyta</taxon>
        <taxon>Magnoliopsida</taxon>
        <taxon>eudicotyledons</taxon>
        <taxon>Gunneridae</taxon>
        <taxon>Pentapetalae</taxon>
        <taxon>rosids</taxon>
        <taxon>fabids</taxon>
        <taxon>Malpighiales</taxon>
        <taxon>Salicaceae</taxon>
        <taxon>Saliceae</taxon>
        <taxon>Salix</taxon>
    </lineage>
</organism>
<keyword evidence="3" id="KW-1185">Reference proteome</keyword>
<reference evidence="3" key="1">
    <citation type="journal article" date="2019" name="Gigascience">
        <title>De novo genome assembly of the endangered Acer yangbiense, a plant species with extremely small populations endemic to Yunnan Province, China.</title>
        <authorList>
            <person name="Yang J."/>
            <person name="Wariss H.M."/>
            <person name="Tao L."/>
            <person name="Zhang R."/>
            <person name="Yun Q."/>
            <person name="Hollingsworth P."/>
            <person name="Dao Z."/>
            <person name="Luo G."/>
            <person name="Guo H."/>
            <person name="Ma Y."/>
            <person name="Sun W."/>
        </authorList>
    </citation>
    <scope>NUCLEOTIDE SEQUENCE [LARGE SCALE GENOMIC DNA]</scope>
    <source>
        <strain evidence="3">cv. br00</strain>
    </source>
</reference>
<evidence type="ECO:0000313" key="3">
    <source>
        <dbReference type="Proteomes" id="UP000326939"/>
    </source>
</evidence>
<comment type="caution">
    <text evidence="2">The sequence shown here is derived from an EMBL/GenBank/DDBJ whole genome shotgun (WGS) entry which is preliminary data.</text>
</comment>
<evidence type="ECO:0000256" key="1">
    <source>
        <dbReference type="SAM" id="MobiDB-lite"/>
    </source>
</evidence>
<accession>A0A5N5MRC8</accession>
<name>A0A5N5MRC8_9ROSI</name>
<sequence length="125" mass="13011">MENTGVKVNYEGQMLESNILLVEGSHFGKSPFRPVPPKPSLNATCVYSLSPALIHCRALASETQNESNDHHDATDHIGYHGFGSVPASMKASVLNSDAGGGHVSGAERPVYKVASSGPSGKGAGH</sequence>